<sequence length="80" mass="9011">MSATKTYRQCRLRLGTEETTGWIETRGAKVGAHVELFAGSSTFWEVVVEVFADVTLDHAQLREQQQLNRNSLPSVQGMSR</sequence>
<dbReference type="STRING" id="1502745.SAMN02799620_06365"/>
<proteinExistence type="predicted"/>
<dbReference type="AlphaFoldDB" id="A0A1G4X2N4"/>
<accession>A0A1G4X2N4</accession>
<name>A0A1G4X2N4_9MYCO</name>
<dbReference type="RefSeq" id="WP_090364918.1">
    <property type="nucleotide sequence ID" value="NZ_FMUB01000025.1"/>
</dbReference>
<dbReference type="Proteomes" id="UP000199707">
    <property type="component" value="Unassembled WGS sequence"/>
</dbReference>
<protein>
    <submittedName>
        <fullName evidence="1">Uncharacterized protein</fullName>
    </submittedName>
</protein>
<gene>
    <name evidence="1" type="ORF">SAMN02799620_06365</name>
</gene>
<evidence type="ECO:0000313" key="2">
    <source>
        <dbReference type="Proteomes" id="UP000199707"/>
    </source>
</evidence>
<organism evidence="1 2">
    <name type="scientific">Mycolicibacterium fluoranthenivorans</name>
    <dbReference type="NCBI Taxonomy" id="258505"/>
    <lineage>
        <taxon>Bacteria</taxon>
        <taxon>Bacillati</taxon>
        <taxon>Actinomycetota</taxon>
        <taxon>Actinomycetes</taxon>
        <taxon>Mycobacteriales</taxon>
        <taxon>Mycobacteriaceae</taxon>
        <taxon>Mycolicibacterium</taxon>
    </lineage>
</organism>
<evidence type="ECO:0000313" key="1">
    <source>
        <dbReference type="EMBL" id="SCX34522.1"/>
    </source>
</evidence>
<reference evidence="2" key="1">
    <citation type="submission" date="2016-10" db="EMBL/GenBank/DDBJ databases">
        <authorList>
            <person name="Varghese N."/>
            <person name="Submissions S."/>
        </authorList>
    </citation>
    <scope>NUCLEOTIDE SEQUENCE [LARGE SCALE GENOMIC DNA]</scope>
    <source>
        <strain evidence="2">UNC267MFSha1.1M11</strain>
    </source>
</reference>
<dbReference type="EMBL" id="FMUB01000025">
    <property type="protein sequence ID" value="SCX34522.1"/>
    <property type="molecule type" value="Genomic_DNA"/>
</dbReference>